<comment type="caution">
    <text evidence="1">The sequence shown here is derived from an EMBL/GenBank/DDBJ whole genome shotgun (WGS) entry which is preliminary data.</text>
</comment>
<dbReference type="Proteomes" id="UP000824260">
    <property type="component" value="Unassembled WGS sequence"/>
</dbReference>
<gene>
    <name evidence="1" type="ORF">IAA52_07425</name>
</gene>
<sequence length="345" mass="34601">MADGIQIRITGDDSEFLKTLSSLESSALATLEGLTAAASAAGGAFGEAMARYGEAMGGADGPWDAEALIARAREMAGAVAQAWSDAAVLEAPMLTAARGALDPGALLTDALEGLQADFSGAAETLRAALMEGYLRPGFEGVDWEAMAQHLSARLTQAGQGGAAALAQTQPALSEAGQAAVSGLPAAMDVSTATASAGRDTAQGWISGFESRVGAMRAAARAAARSITAAFNGALGIASPSKVFRQSGHFSGEGFALGYEESIREAQRTVRGLAGSLADAAQIPARNAAPATAAVAAKPAGEDALAGLNIGLYVNDRKIAEATADANGRTANARARRLAAGWGHAT</sequence>
<evidence type="ECO:0000313" key="2">
    <source>
        <dbReference type="Proteomes" id="UP000824260"/>
    </source>
</evidence>
<organism evidence="1 2">
    <name type="scientific">Candidatus Pullichristensenella stercorigallinarum</name>
    <dbReference type="NCBI Taxonomy" id="2840909"/>
    <lineage>
        <taxon>Bacteria</taxon>
        <taxon>Bacillati</taxon>
        <taxon>Bacillota</taxon>
        <taxon>Clostridia</taxon>
        <taxon>Candidatus Pullichristensenella</taxon>
    </lineage>
</organism>
<accession>A0A9D0ZLV5</accession>
<dbReference type="EMBL" id="DVFZ01000072">
    <property type="protein sequence ID" value="HIQ82920.1"/>
    <property type="molecule type" value="Genomic_DNA"/>
</dbReference>
<dbReference type="AlphaFoldDB" id="A0A9D0ZLV5"/>
<proteinExistence type="predicted"/>
<name>A0A9D0ZLV5_9FIRM</name>
<reference evidence="1" key="1">
    <citation type="submission" date="2020-10" db="EMBL/GenBank/DDBJ databases">
        <authorList>
            <person name="Gilroy R."/>
        </authorList>
    </citation>
    <scope>NUCLEOTIDE SEQUENCE</scope>
    <source>
        <strain evidence="1">ChiSjej6B24-2974</strain>
    </source>
</reference>
<evidence type="ECO:0000313" key="1">
    <source>
        <dbReference type="EMBL" id="HIQ82920.1"/>
    </source>
</evidence>
<protein>
    <submittedName>
        <fullName evidence="1">Uncharacterized protein</fullName>
    </submittedName>
</protein>
<reference evidence="1" key="2">
    <citation type="journal article" date="2021" name="PeerJ">
        <title>Extensive microbial diversity within the chicken gut microbiome revealed by metagenomics and culture.</title>
        <authorList>
            <person name="Gilroy R."/>
            <person name="Ravi A."/>
            <person name="Getino M."/>
            <person name="Pursley I."/>
            <person name="Horton D.L."/>
            <person name="Alikhan N.F."/>
            <person name="Baker D."/>
            <person name="Gharbi K."/>
            <person name="Hall N."/>
            <person name="Watson M."/>
            <person name="Adriaenssens E.M."/>
            <person name="Foster-Nyarko E."/>
            <person name="Jarju S."/>
            <person name="Secka A."/>
            <person name="Antonio M."/>
            <person name="Oren A."/>
            <person name="Chaudhuri R.R."/>
            <person name="La Ragione R."/>
            <person name="Hildebrand F."/>
            <person name="Pallen M.J."/>
        </authorList>
    </citation>
    <scope>NUCLEOTIDE SEQUENCE</scope>
    <source>
        <strain evidence="1">ChiSjej6B24-2974</strain>
    </source>
</reference>